<evidence type="ECO:0008006" key="11">
    <source>
        <dbReference type="Google" id="ProtNLM"/>
    </source>
</evidence>
<reference evidence="9" key="1">
    <citation type="submission" date="2020-10" db="EMBL/GenBank/DDBJ databases">
        <title>Chromosome-scale genome assembly of the Allis shad, Alosa alosa.</title>
        <authorList>
            <person name="Margot Z."/>
            <person name="Christophe K."/>
            <person name="Cabau C."/>
            <person name="Louis A."/>
            <person name="Berthelot C."/>
            <person name="Parey E."/>
            <person name="Roest Crollius H."/>
            <person name="Montfort J."/>
            <person name="Robinson-Rechavi M."/>
            <person name="Bucao C."/>
            <person name="Bouchez O."/>
            <person name="Gislard M."/>
            <person name="Lluch J."/>
            <person name="Milhes M."/>
            <person name="Lampietro C."/>
            <person name="Lopez Roques C."/>
            <person name="Donnadieu C."/>
            <person name="Braasch I."/>
            <person name="Desvignes T."/>
            <person name="Postlethwait J."/>
            <person name="Bobe J."/>
            <person name="Guiguen Y."/>
        </authorList>
    </citation>
    <scope>NUCLEOTIDE SEQUENCE</scope>
    <source>
        <strain evidence="9">M-15738</strain>
        <tissue evidence="9">Blood</tissue>
    </source>
</reference>
<evidence type="ECO:0000256" key="2">
    <source>
        <dbReference type="ARBA" id="ARBA00022771"/>
    </source>
</evidence>
<feature type="domain" description="RING-type" evidence="7">
    <location>
        <begin position="30"/>
        <end position="78"/>
    </location>
</feature>
<feature type="compositionally biased region" description="Low complexity" evidence="6">
    <location>
        <begin position="309"/>
        <end position="320"/>
    </location>
</feature>
<dbReference type="InterPro" id="IPR002999">
    <property type="entry name" value="Tudor"/>
</dbReference>
<evidence type="ECO:0000259" key="8">
    <source>
        <dbReference type="PROSITE" id="PS50304"/>
    </source>
</evidence>
<keyword evidence="2 4" id="KW-0863">Zinc-finger</keyword>
<name>A0AAV6H3C1_9TELE</name>
<feature type="coiled-coil region" evidence="5">
    <location>
        <begin position="166"/>
        <end position="236"/>
    </location>
</feature>
<dbReference type="GO" id="GO:0008270">
    <property type="term" value="F:zinc ion binding"/>
    <property type="evidence" value="ECO:0007669"/>
    <property type="project" value="UniProtKB-KW"/>
</dbReference>
<dbReference type="SMART" id="SM00333">
    <property type="entry name" value="TUDOR"/>
    <property type="match status" value="4"/>
</dbReference>
<dbReference type="Proteomes" id="UP000823561">
    <property type="component" value="Chromosome 4"/>
</dbReference>
<dbReference type="InterPro" id="IPR001841">
    <property type="entry name" value="Znf_RING"/>
</dbReference>
<dbReference type="PROSITE" id="PS50304">
    <property type="entry name" value="TUDOR"/>
    <property type="match status" value="2"/>
</dbReference>
<accession>A0AAV6H3C1</accession>
<protein>
    <recommendedName>
        <fullName evidence="11">RING finger protein 17</fullName>
    </recommendedName>
</protein>
<dbReference type="SUPFAM" id="SSF63748">
    <property type="entry name" value="Tudor/PWWP/MBT"/>
    <property type="match status" value="5"/>
</dbReference>
<dbReference type="Gene3D" id="2.40.50.90">
    <property type="match status" value="4"/>
</dbReference>
<dbReference type="SUPFAM" id="SSF57850">
    <property type="entry name" value="RING/U-box"/>
    <property type="match status" value="1"/>
</dbReference>
<dbReference type="Gene3D" id="3.30.40.10">
    <property type="entry name" value="Zinc/RING finger domain, C3HC4 (zinc finger)"/>
    <property type="match status" value="1"/>
</dbReference>
<dbReference type="InterPro" id="IPR017907">
    <property type="entry name" value="Znf_RING_CS"/>
</dbReference>
<evidence type="ECO:0000256" key="6">
    <source>
        <dbReference type="SAM" id="MobiDB-lite"/>
    </source>
</evidence>
<proteinExistence type="predicted"/>
<dbReference type="Pfam" id="PF00567">
    <property type="entry name" value="TUDOR"/>
    <property type="match status" value="5"/>
</dbReference>
<dbReference type="PROSITE" id="PS00518">
    <property type="entry name" value="ZF_RING_1"/>
    <property type="match status" value="1"/>
</dbReference>
<keyword evidence="3" id="KW-0862">Zinc</keyword>
<evidence type="ECO:0000256" key="3">
    <source>
        <dbReference type="ARBA" id="ARBA00022833"/>
    </source>
</evidence>
<dbReference type="Pfam" id="PF14634">
    <property type="entry name" value="zf-RING_5"/>
    <property type="match status" value="1"/>
</dbReference>
<dbReference type="SMART" id="SM00184">
    <property type="entry name" value="RING"/>
    <property type="match status" value="1"/>
</dbReference>
<evidence type="ECO:0000256" key="4">
    <source>
        <dbReference type="PROSITE-ProRule" id="PRU00175"/>
    </source>
</evidence>
<dbReference type="EMBL" id="JADWDJ010000004">
    <property type="protein sequence ID" value="KAG5281838.1"/>
    <property type="molecule type" value="Genomic_DNA"/>
</dbReference>
<dbReference type="Gene3D" id="2.30.30.140">
    <property type="match status" value="5"/>
</dbReference>
<evidence type="ECO:0000259" key="7">
    <source>
        <dbReference type="PROSITE" id="PS50089"/>
    </source>
</evidence>
<evidence type="ECO:0000256" key="1">
    <source>
        <dbReference type="ARBA" id="ARBA00022723"/>
    </source>
</evidence>
<keyword evidence="10" id="KW-1185">Reference proteome</keyword>
<feature type="domain" description="Tudor" evidence="8">
    <location>
        <begin position="915"/>
        <end position="972"/>
    </location>
</feature>
<comment type="caution">
    <text evidence="9">The sequence shown here is derived from an EMBL/GenBank/DDBJ whole genome shotgun (WGS) entry which is preliminary data.</text>
</comment>
<dbReference type="PANTHER" id="PTHR16442">
    <property type="entry name" value="RING FINGER PROTEIN 17"/>
    <property type="match status" value="1"/>
</dbReference>
<dbReference type="PANTHER" id="PTHR16442:SF1">
    <property type="entry name" value="RING FINGER PROTEIN 17"/>
    <property type="match status" value="1"/>
</dbReference>
<feature type="compositionally biased region" description="Polar residues" evidence="6">
    <location>
        <begin position="289"/>
        <end position="299"/>
    </location>
</feature>
<keyword evidence="1" id="KW-0479">Metal-binding</keyword>
<organism evidence="9 10">
    <name type="scientific">Alosa alosa</name>
    <name type="common">allis shad</name>
    <dbReference type="NCBI Taxonomy" id="278164"/>
    <lineage>
        <taxon>Eukaryota</taxon>
        <taxon>Metazoa</taxon>
        <taxon>Chordata</taxon>
        <taxon>Craniata</taxon>
        <taxon>Vertebrata</taxon>
        <taxon>Euteleostomi</taxon>
        <taxon>Actinopterygii</taxon>
        <taxon>Neopterygii</taxon>
        <taxon>Teleostei</taxon>
        <taxon>Clupei</taxon>
        <taxon>Clupeiformes</taxon>
        <taxon>Clupeoidei</taxon>
        <taxon>Clupeidae</taxon>
        <taxon>Alosa</taxon>
    </lineage>
</organism>
<dbReference type="PROSITE" id="PS50089">
    <property type="entry name" value="ZF_RING_2"/>
    <property type="match status" value="1"/>
</dbReference>
<gene>
    <name evidence="9" type="ORF">AALO_G00049350</name>
</gene>
<sequence>MEGRCSCVFQVQGWLVTEVRMAENRFTITCKICRQFYILAEEEEGNLPHLLQCGHVYCAACLNLLKSPFNTITCPDCKLETCVDEDGVDGLQVDSKTIGLIYTAKIKKSREDRQKTNAEKALAVTGSGHTEKDAALKKAVDHALIEAIKNQSQLQSIHERLAKGLKTQVRTEKKRLLAEISEMTEKAICVVQKRKVALVSGLGELDHCFSEIRRMLQEVEQKKKSLESAIAKAENLNSPVLQEYCNAEQVLEALRAPVDMQAFDLSCLTQVTGLGCSLDSEKLEQALSMNQGNSVSTEHMTPRFKRSSRSSVESRGSLSRPKTPSPPSAADWQQEYQGIQNAQSNSSPNVIIEEIFEDSPGVSASPIQMAEPKQQEGQRKPKGTQNPMPPAREEKVCLLWVVVTHVVNPAHFYVRYVSEQRAGTHLSRKINTFCMGSKCMFSSSNVVKKGDLLFVRWKPGLWCRAQVLDLFQVRNEEAVRQCLATDIASLKVFFLDYGFIKGLTIASGEALVGLNEVLRRPDRNAQVELSRWPQQAIRCGLNGIVPVQMSGWSNEACKEFRNVTGSVAVRMQVFGNDKGTLLVDLKKAPMDHINSRMPISLRDHLVFLEHARFHSPVTAGASCCKPLQYYPPVLPKPKSEFCAIVSHISTPSDFFIQMTENMEFPLLASKLQAFYGAHKEGLQLHCPMLEQACVAPHDNNEWHRALITGFHGMRMAEVQLVDVGIKRVVAVSDLRVIKDEFLSLPAMAIWCCLADMECDGDYWRTPSINRFRDLAEKRLVTVLTKKFMSCYGPLPVCLFEGDDKRESRSIAGILITEGLARRPKNTRPVAPEVSVWDPPLERVEAEPSAMEMAGGIQLSPSIIIPASQKDIEVKVTHVTSPANIYVQLSQYNRQLKRLQDQLQQEFGRSAQTSIDWEVGMACGALINAVWERGEVSAIINSNMLEVLRCDFGNCVNVPVDNLRPLPTHMIGSFLIECCLSGIRPAGGPKWTATSCDLISYYLTGATAVMTIKEPPPAEPIGVSLFCSNRAGQNVSVADYLISEGLALPKRKSRSVEIHFGEVLEPKLVEGLPALEVTSDEPVPLPEEMNTSADDLTCEIPPSTDAYPPPEPTVHLGHTRMSITAVGDDGVIYGMTSQAEDEFERLKKRLQQHIKATPVLNHHNWRSVKGCIIKGTDMLWHRGLVVELIGGQVKVQYVDQGQVENIPACHVYPMVVCDDVPQLCLPLRLHRGKPVGKEWHHDAVALIKETVLGRRVDVQIMELPIEPRECTPIEIFLDGMPLSRILAHHQPTCINISAVDFEEQVITPLVDLDDWNLDTKGLLDHPPLLGTYADHRLPKIGKRCPVKIKHLCTPNKVYLNVSREEDNDVSLEEVLECVNADMSSLSPLTDFPIGGPCLAEYSDGRFYRAEFTGFVSISPEIKMLIRHVDFGSDDTLSILKLRCLPECLLDFPRQAVCVRLAGFQPPRFCSETKRLPYAPEWSVKALLEMMNLLQQKGVFRALIAAAGEESVAYLYNPDGTLVHHSLVKRGLADYLSESPTHTPLTLGTLI</sequence>
<keyword evidence="5" id="KW-0175">Coiled coil</keyword>
<feature type="domain" description="Tudor" evidence="8">
    <location>
        <begin position="1389"/>
        <end position="1450"/>
    </location>
</feature>
<feature type="region of interest" description="Disordered" evidence="6">
    <location>
        <begin position="362"/>
        <end position="390"/>
    </location>
</feature>
<evidence type="ECO:0000256" key="5">
    <source>
        <dbReference type="SAM" id="Coils"/>
    </source>
</evidence>
<evidence type="ECO:0000313" key="9">
    <source>
        <dbReference type="EMBL" id="KAG5281838.1"/>
    </source>
</evidence>
<feature type="region of interest" description="Disordered" evidence="6">
    <location>
        <begin position="289"/>
        <end position="331"/>
    </location>
</feature>
<dbReference type="SUPFAM" id="SSF50199">
    <property type="entry name" value="Staphylococcal nuclease"/>
    <property type="match status" value="1"/>
</dbReference>
<dbReference type="InterPro" id="IPR035437">
    <property type="entry name" value="SNase_OB-fold_sf"/>
</dbReference>
<dbReference type="InterPro" id="IPR013083">
    <property type="entry name" value="Znf_RING/FYVE/PHD"/>
</dbReference>
<evidence type="ECO:0000313" key="10">
    <source>
        <dbReference type="Proteomes" id="UP000823561"/>
    </source>
</evidence>